<comment type="similarity">
    <text evidence="2">Belongs to the peptidase M24B family.</text>
</comment>
<evidence type="ECO:0000259" key="7">
    <source>
        <dbReference type="SMART" id="SM01011"/>
    </source>
</evidence>
<feature type="domain" description="Aminopeptidase P N-terminal" evidence="7">
    <location>
        <begin position="90"/>
        <end position="229"/>
    </location>
</feature>
<dbReference type="PRINTS" id="PR00599">
    <property type="entry name" value="MAPEPTIDASE"/>
</dbReference>
<evidence type="ECO:0000256" key="4">
    <source>
        <dbReference type="ARBA" id="ARBA00022801"/>
    </source>
</evidence>
<name>A0A316YYP8_9BASI</name>
<dbReference type="Gene3D" id="3.90.230.10">
    <property type="entry name" value="Creatinase/methionine aminopeptidase superfamily"/>
    <property type="match status" value="1"/>
</dbReference>
<reference evidence="8 9" key="1">
    <citation type="journal article" date="2018" name="Mol. Biol. Evol.">
        <title>Broad Genomic Sampling Reveals a Smut Pathogenic Ancestry of the Fungal Clade Ustilaginomycotina.</title>
        <authorList>
            <person name="Kijpornyongpan T."/>
            <person name="Mondo S.J."/>
            <person name="Barry K."/>
            <person name="Sandor L."/>
            <person name="Lee J."/>
            <person name="Lipzen A."/>
            <person name="Pangilinan J."/>
            <person name="LaButti K."/>
            <person name="Hainaut M."/>
            <person name="Henrissat B."/>
            <person name="Grigoriev I.V."/>
            <person name="Spatafora J.W."/>
            <person name="Aime M.C."/>
        </authorList>
    </citation>
    <scope>NUCLEOTIDE SEQUENCE [LARGE SCALE GENOMIC DNA]</scope>
    <source>
        <strain evidence="8 9">MCA 4186</strain>
    </source>
</reference>
<feature type="compositionally biased region" description="Low complexity" evidence="6">
    <location>
        <begin position="224"/>
        <end position="242"/>
    </location>
</feature>
<dbReference type="Pfam" id="PF05195">
    <property type="entry name" value="AMP_N"/>
    <property type="match status" value="1"/>
</dbReference>
<dbReference type="GO" id="GO:0006508">
    <property type="term" value="P:proteolysis"/>
    <property type="evidence" value="ECO:0007669"/>
    <property type="project" value="TreeGrafter"/>
</dbReference>
<dbReference type="PANTHER" id="PTHR43226:SF4">
    <property type="entry name" value="XAA-PRO AMINOPEPTIDASE 3"/>
    <property type="match status" value="1"/>
</dbReference>
<keyword evidence="8" id="KW-0031">Aminopeptidase</keyword>
<dbReference type="SMART" id="SM01011">
    <property type="entry name" value="AMP_N"/>
    <property type="match status" value="1"/>
</dbReference>
<feature type="region of interest" description="Disordered" evidence="6">
    <location>
        <begin position="1"/>
        <end position="48"/>
    </location>
</feature>
<dbReference type="AlphaFoldDB" id="A0A316YYP8"/>
<dbReference type="InterPro" id="IPR001131">
    <property type="entry name" value="Peptidase_M24B_aminopep-P_CS"/>
</dbReference>
<dbReference type="InterPro" id="IPR007865">
    <property type="entry name" value="Aminopep_P_N"/>
</dbReference>
<sequence length="566" mass="61965">MRRTLARLSARIAPDAPSAASSSTPSFARPDTPATRPPRAQYGQALPHSHPHLFPRTLPFPAPPPLSLSLSGASAPAQADVAHEQLTPGIPAAEYAERRSRLMQSLPEGSAVLVMAARIKCMSGNINYRFRQDSNFWYLTGWQEPDAALLLESAPSSAKGYKMTMFVSPRDSVSELWNGPRNGIDGAMDVFGADQAFAMDPVALQAYLKTLLSSTSHFYLDLPSSPSFPRRSRSSSSSSTSSGNLLTYLTPSASSLDVFSKKSDFDALVKLLNDSKRTRALAPFVEKLRLVKSRHELGVMRKAGAIGSKGMREVMRFAEVGRSEGQVQATFEHLTSLHGAQRPAYVPVVASGLNALTIHYIANESLLHANDLVCIDAGPEVDGYVSDITRVFPVSSRFSSAQKDLYSAVLRVLKQCTSLATAQNGYTQGELHRRSVELLRVELERLGFNLRSGMLERLYPHSLSHWLGIDLHDTPTIERGTRLQEGHVLTIEPAVYVPQGDDAFPKAFWGMGIRIEDDVAVGYDSNVVLSAEAPREVEDVEAACAGWEEGVEIVKREVSEQMRRTQ</sequence>
<dbReference type="Proteomes" id="UP000245946">
    <property type="component" value="Unassembled WGS sequence"/>
</dbReference>
<dbReference type="GeneID" id="37271178"/>
<dbReference type="InterPro" id="IPR029149">
    <property type="entry name" value="Creatin/AminoP/Spt16_N"/>
</dbReference>
<keyword evidence="4" id="KW-0378">Hydrolase</keyword>
<evidence type="ECO:0000256" key="6">
    <source>
        <dbReference type="SAM" id="MobiDB-lite"/>
    </source>
</evidence>
<dbReference type="InterPro" id="IPR052433">
    <property type="entry name" value="X-Pro_dipept-like"/>
</dbReference>
<dbReference type="STRING" id="58919.A0A316YYP8"/>
<dbReference type="OrthoDB" id="4215474at2759"/>
<dbReference type="PROSITE" id="PS00491">
    <property type="entry name" value="PROLINE_PEPTIDASE"/>
    <property type="match status" value="1"/>
</dbReference>
<dbReference type="EMBL" id="KZ819311">
    <property type="protein sequence ID" value="PWN94587.1"/>
    <property type="molecule type" value="Genomic_DNA"/>
</dbReference>
<feature type="region of interest" description="Disordered" evidence="6">
    <location>
        <begin position="224"/>
        <end position="243"/>
    </location>
</feature>
<evidence type="ECO:0000256" key="1">
    <source>
        <dbReference type="ARBA" id="ARBA00001936"/>
    </source>
</evidence>
<proteinExistence type="inferred from homology"/>
<dbReference type="Gene3D" id="3.40.350.10">
    <property type="entry name" value="Creatinase/prolidase N-terminal domain"/>
    <property type="match status" value="1"/>
</dbReference>
<keyword evidence="3" id="KW-0479">Metal-binding</keyword>
<dbReference type="InterPro" id="IPR000994">
    <property type="entry name" value="Pept_M24"/>
</dbReference>
<dbReference type="GO" id="GO:0030145">
    <property type="term" value="F:manganese ion binding"/>
    <property type="evidence" value="ECO:0007669"/>
    <property type="project" value="InterPro"/>
</dbReference>
<dbReference type="GO" id="GO:0005739">
    <property type="term" value="C:mitochondrion"/>
    <property type="evidence" value="ECO:0007669"/>
    <property type="project" value="TreeGrafter"/>
</dbReference>
<evidence type="ECO:0000256" key="2">
    <source>
        <dbReference type="ARBA" id="ARBA00008766"/>
    </source>
</evidence>
<feature type="compositionally biased region" description="Low complexity" evidence="6">
    <location>
        <begin position="9"/>
        <end position="40"/>
    </location>
</feature>
<dbReference type="RefSeq" id="XP_025594866.1">
    <property type="nucleotide sequence ID" value="XM_025743634.1"/>
</dbReference>
<accession>A0A316YYP8</accession>
<comment type="cofactor">
    <cofactor evidence="1">
        <name>Mn(2+)</name>
        <dbReference type="ChEBI" id="CHEBI:29035"/>
    </cofactor>
</comment>
<keyword evidence="9" id="KW-1185">Reference proteome</keyword>
<dbReference type="Pfam" id="PF00557">
    <property type="entry name" value="Peptidase_M24"/>
    <property type="match status" value="1"/>
</dbReference>
<gene>
    <name evidence="8" type="ORF">FA09DRAFT_332882</name>
</gene>
<dbReference type="InterPro" id="IPR036005">
    <property type="entry name" value="Creatinase/aminopeptidase-like"/>
</dbReference>
<evidence type="ECO:0000256" key="3">
    <source>
        <dbReference type="ARBA" id="ARBA00022723"/>
    </source>
</evidence>
<dbReference type="InterPro" id="IPR001714">
    <property type="entry name" value="Pept_M24_MAP"/>
</dbReference>
<protein>
    <submittedName>
        <fullName evidence="8">Creatinase/aminopeptidase</fullName>
    </submittedName>
</protein>
<evidence type="ECO:0000256" key="5">
    <source>
        <dbReference type="ARBA" id="ARBA00023211"/>
    </source>
</evidence>
<keyword evidence="5" id="KW-0464">Manganese</keyword>
<dbReference type="SUPFAM" id="SSF55920">
    <property type="entry name" value="Creatinase/aminopeptidase"/>
    <property type="match status" value="1"/>
</dbReference>
<keyword evidence="8" id="KW-0645">Protease</keyword>
<dbReference type="PANTHER" id="PTHR43226">
    <property type="entry name" value="XAA-PRO AMINOPEPTIDASE 3"/>
    <property type="match status" value="1"/>
</dbReference>
<evidence type="ECO:0000313" key="8">
    <source>
        <dbReference type="EMBL" id="PWN94587.1"/>
    </source>
</evidence>
<organism evidence="8 9">
    <name type="scientific">Tilletiopsis washingtonensis</name>
    <dbReference type="NCBI Taxonomy" id="58919"/>
    <lineage>
        <taxon>Eukaryota</taxon>
        <taxon>Fungi</taxon>
        <taxon>Dikarya</taxon>
        <taxon>Basidiomycota</taxon>
        <taxon>Ustilaginomycotina</taxon>
        <taxon>Exobasidiomycetes</taxon>
        <taxon>Entylomatales</taxon>
        <taxon>Entylomatales incertae sedis</taxon>
        <taxon>Tilletiopsis</taxon>
    </lineage>
</organism>
<dbReference type="GO" id="GO:0070006">
    <property type="term" value="F:metalloaminopeptidase activity"/>
    <property type="evidence" value="ECO:0007669"/>
    <property type="project" value="InterPro"/>
</dbReference>
<dbReference type="SUPFAM" id="SSF53092">
    <property type="entry name" value="Creatinase/prolidase N-terminal domain"/>
    <property type="match status" value="1"/>
</dbReference>
<evidence type="ECO:0000313" key="9">
    <source>
        <dbReference type="Proteomes" id="UP000245946"/>
    </source>
</evidence>